<proteinExistence type="predicted"/>
<reference evidence="2 3" key="1">
    <citation type="journal article" date="2019" name="Int. J. Syst. Evol. Microbiol.">
        <title>The Global Catalogue of Microorganisms (GCM) 10K type strain sequencing project: providing services to taxonomists for standard genome sequencing and annotation.</title>
        <authorList>
            <consortium name="The Broad Institute Genomics Platform"/>
            <consortium name="The Broad Institute Genome Sequencing Center for Infectious Disease"/>
            <person name="Wu L."/>
            <person name="Ma J."/>
        </authorList>
    </citation>
    <scope>NUCLEOTIDE SEQUENCE [LARGE SCALE GENOMIC DNA]</scope>
    <source>
        <strain evidence="2 3">CGMCC 1.10390</strain>
    </source>
</reference>
<feature type="domain" description="Nudix hydrolase" evidence="1">
    <location>
        <begin position="41"/>
        <end position="174"/>
    </location>
</feature>
<sequence>MDIDSIAVVPDHCHRCGSEVATTEWEGDEHPWCPDCDTVLSRHPVPGVHIVVYDEECVLMLDEPIPQHEGLLSLPGGFAKYDEGPKETGLRELEEETGLTADPDDLSYVTVVHAEFPKSSLYLLTYAVHRSNVAGELEGEAEGFEAAFHPVDEVLSSTDRVRDSDQERIELAIDGPGRAA</sequence>
<gene>
    <name evidence="2" type="ORF">ACFSBL_03935</name>
</gene>
<dbReference type="CDD" id="cd02883">
    <property type="entry name" value="NUDIX_Hydrolase"/>
    <property type="match status" value="1"/>
</dbReference>
<dbReference type="Pfam" id="PF00293">
    <property type="entry name" value="NUDIX"/>
    <property type="match status" value="1"/>
</dbReference>
<dbReference type="Gene3D" id="3.90.79.10">
    <property type="entry name" value="Nucleoside Triphosphate Pyrophosphohydrolase"/>
    <property type="match status" value="1"/>
</dbReference>
<evidence type="ECO:0000313" key="2">
    <source>
        <dbReference type="EMBL" id="MFD1644827.1"/>
    </source>
</evidence>
<dbReference type="GO" id="GO:0016787">
    <property type="term" value="F:hydrolase activity"/>
    <property type="evidence" value="ECO:0007669"/>
    <property type="project" value="UniProtKB-KW"/>
</dbReference>
<name>A0ABD6DF19_9EURY</name>
<dbReference type="InterPro" id="IPR000086">
    <property type="entry name" value="NUDIX_hydrolase_dom"/>
</dbReference>
<dbReference type="AlphaFoldDB" id="A0ABD6DF19"/>
<evidence type="ECO:0000259" key="1">
    <source>
        <dbReference type="PROSITE" id="PS51462"/>
    </source>
</evidence>
<dbReference type="SUPFAM" id="SSF55811">
    <property type="entry name" value="Nudix"/>
    <property type="match status" value="1"/>
</dbReference>
<keyword evidence="2" id="KW-0378">Hydrolase</keyword>
<keyword evidence="3" id="KW-1185">Reference proteome</keyword>
<comment type="caution">
    <text evidence="2">The sequence shown here is derived from an EMBL/GenBank/DDBJ whole genome shotgun (WGS) entry which is preliminary data.</text>
</comment>
<dbReference type="InterPro" id="IPR015797">
    <property type="entry name" value="NUDIX_hydrolase-like_dom_sf"/>
</dbReference>
<dbReference type="PROSITE" id="PS51462">
    <property type="entry name" value="NUDIX"/>
    <property type="match status" value="1"/>
</dbReference>
<dbReference type="RefSeq" id="WP_256400073.1">
    <property type="nucleotide sequence ID" value="NZ_JANHJR010000002.1"/>
</dbReference>
<dbReference type="PANTHER" id="PTHR43736">
    <property type="entry name" value="ADP-RIBOSE PYROPHOSPHATASE"/>
    <property type="match status" value="1"/>
</dbReference>
<organism evidence="2 3">
    <name type="scientific">Haloarchaeobius litoreus</name>
    <dbReference type="NCBI Taxonomy" id="755306"/>
    <lineage>
        <taxon>Archaea</taxon>
        <taxon>Methanobacteriati</taxon>
        <taxon>Methanobacteriota</taxon>
        <taxon>Stenosarchaea group</taxon>
        <taxon>Halobacteria</taxon>
        <taxon>Halobacteriales</taxon>
        <taxon>Halorubellaceae</taxon>
        <taxon>Haloarchaeobius</taxon>
    </lineage>
</organism>
<dbReference type="PANTHER" id="PTHR43736:SF1">
    <property type="entry name" value="DIHYDRONEOPTERIN TRIPHOSPHATE DIPHOSPHATASE"/>
    <property type="match status" value="1"/>
</dbReference>
<dbReference type="Proteomes" id="UP001597034">
    <property type="component" value="Unassembled WGS sequence"/>
</dbReference>
<protein>
    <submittedName>
        <fullName evidence="2">NUDIX hydrolase</fullName>
    </submittedName>
</protein>
<accession>A0ABD6DF19</accession>
<evidence type="ECO:0000313" key="3">
    <source>
        <dbReference type="Proteomes" id="UP001597034"/>
    </source>
</evidence>
<dbReference type="EMBL" id="JBHUDO010000001">
    <property type="protein sequence ID" value="MFD1644827.1"/>
    <property type="molecule type" value="Genomic_DNA"/>
</dbReference>